<dbReference type="InterPro" id="IPR011640">
    <property type="entry name" value="Fe2_transport_prot_B_C"/>
</dbReference>
<dbReference type="InterPro" id="IPR003373">
    <property type="entry name" value="Fe2_transport_prot-B"/>
</dbReference>
<reference evidence="19 20" key="1">
    <citation type="submission" date="2016-11" db="EMBL/GenBank/DDBJ databases">
        <authorList>
            <person name="Jaros S."/>
            <person name="Januszkiewicz K."/>
            <person name="Wedrychowicz H."/>
        </authorList>
    </citation>
    <scope>NUCLEOTIDE SEQUENCE [LARGE SCALE GENOMIC DNA]</scope>
    <source>
        <strain evidence="19 20">DSM 17477</strain>
    </source>
</reference>
<comment type="subcellular location">
    <subcellularLocation>
        <location evidence="2">Cell inner membrane</location>
        <topology evidence="2">Multi-pass membrane protein</topology>
    </subcellularLocation>
    <subcellularLocation>
        <location evidence="17">Cell membrane</location>
        <topology evidence="17">Multi-pass membrane protein</topology>
    </subcellularLocation>
</comment>
<evidence type="ECO:0000256" key="7">
    <source>
        <dbReference type="ARBA" id="ARBA00022692"/>
    </source>
</evidence>
<keyword evidence="20" id="KW-1185">Reference proteome</keyword>
<dbReference type="AlphaFoldDB" id="A0A1M6FSN6"/>
<evidence type="ECO:0000313" key="20">
    <source>
        <dbReference type="Proteomes" id="UP000184052"/>
    </source>
</evidence>
<feature type="transmembrane region" description="Helical" evidence="17">
    <location>
        <begin position="280"/>
        <end position="313"/>
    </location>
</feature>
<dbReference type="RefSeq" id="WP_073048986.1">
    <property type="nucleotide sequence ID" value="NZ_FQZL01000009.1"/>
</dbReference>
<dbReference type="Pfam" id="PF07664">
    <property type="entry name" value="FeoB_C"/>
    <property type="match status" value="1"/>
</dbReference>
<dbReference type="Pfam" id="PF07670">
    <property type="entry name" value="Gate"/>
    <property type="match status" value="2"/>
</dbReference>
<feature type="domain" description="FeoB-type G" evidence="18">
    <location>
        <begin position="2"/>
        <end position="164"/>
    </location>
</feature>
<comment type="similarity">
    <text evidence="17">Belongs to the TRAFAC class TrmE-Era-EngA-EngB-Septin-like GTPase superfamily. FeoB GTPase (TC 9.A.8) family.</text>
</comment>
<keyword evidence="6" id="KW-0997">Cell inner membrane</keyword>
<dbReference type="Pfam" id="PF02421">
    <property type="entry name" value="FeoB_N"/>
    <property type="match status" value="1"/>
</dbReference>
<feature type="transmembrane region" description="Helical" evidence="17">
    <location>
        <begin position="457"/>
        <end position="475"/>
    </location>
</feature>
<dbReference type="GO" id="GO:0046872">
    <property type="term" value="F:metal ion binding"/>
    <property type="evidence" value="ECO:0007669"/>
    <property type="project" value="UniProtKB-KW"/>
</dbReference>
<keyword evidence="13 17" id="KW-0472">Membrane</keyword>
<dbReference type="GO" id="GO:0015093">
    <property type="term" value="F:ferrous iron transmembrane transporter activity"/>
    <property type="evidence" value="ECO:0007669"/>
    <property type="project" value="UniProtKB-UniRule"/>
</dbReference>
<dbReference type="PANTHER" id="PTHR43185">
    <property type="entry name" value="FERROUS IRON TRANSPORT PROTEIN B"/>
    <property type="match status" value="1"/>
</dbReference>
<keyword evidence="12 15" id="KW-0342">GTP-binding</keyword>
<dbReference type="InterPro" id="IPR027417">
    <property type="entry name" value="P-loop_NTPase"/>
</dbReference>
<feature type="binding site" evidence="16">
    <location>
        <position position="21"/>
    </location>
    <ligand>
        <name>Mg(2+)</name>
        <dbReference type="ChEBI" id="CHEBI:18420"/>
        <label>2</label>
    </ligand>
</feature>
<feature type="transmembrane region" description="Helical" evidence="17">
    <location>
        <begin position="368"/>
        <end position="393"/>
    </location>
</feature>
<evidence type="ECO:0000256" key="16">
    <source>
        <dbReference type="PIRSR" id="PIRSR603373-2"/>
    </source>
</evidence>
<evidence type="ECO:0000256" key="8">
    <source>
        <dbReference type="ARBA" id="ARBA00022741"/>
    </source>
</evidence>
<evidence type="ECO:0000256" key="13">
    <source>
        <dbReference type="ARBA" id="ARBA00023136"/>
    </source>
</evidence>
<feature type="binding site" evidence="15">
    <location>
        <begin position="115"/>
        <end position="118"/>
    </location>
    <ligand>
        <name>GTP</name>
        <dbReference type="ChEBI" id="CHEBI:37565"/>
        <label>1</label>
    </ligand>
</feature>
<evidence type="ECO:0000256" key="12">
    <source>
        <dbReference type="ARBA" id="ARBA00023134"/>
    </source>
</evidence>
<feature type="binding site" evidence="15">
    <location>
        <begin position="55"/>
        <end position="58"/>
    </location>
    <ligand>
        <name>GTP</name>
        <dbReference type="ChEBI" id="CHEBI:37565"/>
        <label>1</label>
    </ligand>
</feature>
<keyword evidence="4" id="KW-1003">Cell membrane</keyword>
<dbReference type="OrthoDB" id="9809127at2"/>
<dbReference type="PANTHER" id="PTHR43185:SF1">
    <property type="entry name" value="FE(2+) TRANSPORTER FEOB"/>
    <property type="match status" value="1"/>
</dbReference>
<evidence type="ECO:0000256" key="10">
    <source>
        <dbReference type="ARBA" id="ARBA00023004"/>
    </source>
</evidence>
<dbReference type="EMBL" id="FQZL01000009">
    <property type="protein sequence ID" value="SHJ00715.1"/>
    <property type="molecule type" value="Genomic_DNA"/>
</dbReference>
<keyword evidence="16" id="KW-0479">Metal-binding</keyword>
<evidence type="ECO:0000256" key="11">
    <source>
        <dbReference type="ARBA" id="ARBA00023065"/>
    </source>
</evidence>
<dbReference type="PROSITE" id="PS51711">
    <property type="entry name" value="G_FEOB"/>
    <property type="match status" value="1"/>
</dbReference>
<feature type="transmembrane region" description="Helical" evidence="17">
    <location>
        <begin position="399"/>
        <end position="419"/>
    </location>
</feature>
<evidence type="ECO:0000256" key="4">
    <source>
        <dbReference type="ARBA" id="ARBA00022475"/>
    </source>
</evidence>
<dbReference type="SUPFAM" id="SSF52540">
    <property type="entry name" value="P-loop containing nucleoside triphosphate hydrolases"/>
    <property type="match status" value="1"/>
</dbReference>
<keyword evidence="3 17" id="KW-0813">Transport</keyword>
<evidence type="ECO:0000256" key="9">
    <source>
        <dbReference type="ARBA" id="ARBA00022989"/>
    </source>
</evidence>
<dbReference type="InterPro" id="IPR030389">
    <property type="entry name" value="G_FEOB_dom"/>
</dbReference>
<dbReference type="FunFam" id="3.40.50.300:FF:000426">
    <property type="entry name" value="Ferrous iron transport protein B"/>
    <property type="match status" value="1"/>
</dbReference>
<evidence type="ECO:0000256" key="14">
    <source>
        <dbReference type="NCBIfam" id="TIGR00437"/>
    </source>
</evidence>
<evidence type="ECO:0000256" key="17">
    <source>
        <dbReference type="RuleBase" id="RU362098"/>
    </source>
</evidence>
<dbReference type="Gene3D" id="3.40.50.300">
    <property type="entry name" value="P-loop containing nucleotide triphosphate hydrolases"/>
    <property type="match status" value="1"/>
</dbReference>
<feature type="transmembrane region" description="Helical" evidence="17">
    <location>
        <begin position="223"/>
        <end position="242"/>
    </location>
</feature>
<evidence type="ECO:0000256" key="5">
    <source>
        <dbReference type="ARBA" id="ARBA00022496"/>
    </source>
</evidence>
<dbReference type="NCBIfam" id="TIGR00231">
    <property type="entry name" value="small_GTP"/>
    <property type="match status" value="1"/>
</dbReference>
<gene>
    <name evidence="19" type="ORF">SAMN02745751_01525</name>
</gene>
<comment type="function">
    <text evidence="1 17">Probable transporter of a GTP-driven Fe(2+) uptake system.</text>
</comment>
<dbReference type="GO" id="GO:0005886">
    <property type="term" value="C:plasma membrane"/>
    <property type="evidence" value="ECO:0007669"/>
    <property type="project" value="UniProtKB-SubCell"/>
</dbReference>
<feature type="binding site" evidence="15">
    <location>
        <begin position="34"/>
        <end position="38"/>
    </location>
    <ligand>
        <name>GTP</name>
        <dbReference type="ChEBI" id="CHEBI:37565"/>
        <label>1</label>
    </ligand>
</feature>
<name>A0A1M6FSN6_9FIRM</name>
<dbReference type="InterPro" id="IPR011642">
    <property type="entry name" value="Gate_dom"/>
</dbReference>
<feature type="transmembrane region" description="Helical" evidence="17">
    <location>
        <begin position="516"/>
        <end position="538"/>
    </location>
</feature>
<evidence type="ECO:0000259" key="18">
    <source>
        <dbReference type="PROSITE" id="PS51711"/>
    </source>
</evidence>
<keyword evidence="5 17" id="KW-0410">Iron transport</keyword>
<proteinExistence type="inferred from homology"/>
<dbReference type="InterPro" id="IPR050860">
    <property type="entry name" value="FeoB_GTPase"/>
</dbReference>
<feature type="binding site" evidence="16">
    <location>
        <position position="20"/>
    </location>
    <ligand>
        <name>Mg(2+)</name>
        <dbReference type="ChEBI" id="CHEBI:18420"/>
        <label>2</label>
    </ligand>
</feature>
<keyword evidence="8 15" id="KW-0547">Nucleotide-binding</keyword>
<feature type="transmembrane region" description="Helical" evidence="17">
    <location>
        <begin position="591"/>
        <end position="611"/>
    </location>
</feature>
<dbReference type="InterPro" id="IPR005225">
    <property type="entry name" value="Small_GTP-bd"/>
</dbReference>
<feature type="binding site" evidence="16">
    <location>
        <position position="24"/>
    </location>
    <ligand>
        <name>Mg(2+)</name>
        <dbReference type="ChEBI" id="CHEBI:18420"/>
        <label>2</label>
    </ligand>
</feature>
<sequence length="616" mass="68175">MIKSAVLTGNPNCGKTTIFNTLTGSSQYVGNWPGVTVERKTGKLKRKNMDIDIVDLPGIYSINPYSLEERVAEEYIRTGESDVIINVIDATSIERSLFLTLQLIETGKPVISVLNMMDVIEKEGTVIDVGGLEKELGVRIIPVSAKRNKGMEDLIGGLESVKELDNSAKFEKYLKKVNDMKESDEFTDDNISSYRYKYIKDLVGNHIVPGSNRSKASRKIDNVLTHKYFGIPIFLLIMWTIYNLSINTVGAYSQGAGERFLSFISIKLEGFLVSAEANEYIIALVIEGILSGVGSVLLFLPQIVVLFFFIALLEDSGYMSRVSFILDRVFRRIGLTGKSFIPMFVGSGCSVPGIMAARMLDSDRERKMTIVLTPFISCGAKMPIYIMFAVAFFPENTHWIIMGMYGIGVLAVMLSGLFLKRFVFKGYNEIFILELPDYRAPVIKNVMRQVWSRSKSFVTKAGTIIFAGSVVIWFLQSFTPTMELTGNPGGSFLGIIGTFMAPLFKPLGFSDWKTSVAFLTGFVAKEMVVATLAVLSGASEHGGFALLEAIRMSFTPLSAFSFMVFIALAAPCIGAIAAAKRELNSWKWTGFAIMYQTSVAYIMAFLVYNIGNVFWG</sequence>
<evidence type="ECO:0000256" key="15">
    <source>
        <dbReference type="PIRSR" id="PIRSR603373-1"/>
    </source>
</evidence>
<dbReference type="GO" id="GO:0005525">
    <property type="term" value="F:GTP binding"/>
    <property type="evidence" value="ECO:0007669"/>
    <property type="project" value="UniProtKB-KW"/>
</dbReference>
<dbReference type="STRING" id="1121476.SAMN02745751_01525"/>
<keyword evidence="7 17" id="KW-0812">Transmembrane</keyword>
<evidence type="ECO:0000256" key="3">
    <source>
        <dbReference type="ARBA" id="ARBA00022448"/>
    </source>
</evidence>
<feature type="transmembrane region" description="Helical" evidence="17">
    <location>
        <begin position="558"/>
        <end position="579"/>
    </location>
</feature>
<feature type="binding site" evidence="16">
    <location>
        <position position="23"/>
    </location>
    <ligand>
        <name>Mg(2+)</name>
        <dbReference type="ChEBI" id="CHEBI:18420"/>
        <label>2</label>
    </ligand>
</feature>
<dbReference type="Proteomes" id="UP000184052">
    <property type="component" value="Unassembled WGS sequence"/>
</dbReference>
<feature type="transmembrane region" description="Helical" evidence="17">
    <location>
        <begin position="487"/>
        <end position="504"/>
    </location>
</feature>
<protein>
    <recommendedName>
        <fullName evidence="14 17">Ferrous iron transport protein B</fullName>
    </recommendedName>
</protein>
<evidence type="ECO:0000256" key="1">
    <source>
        <dbReference type="ARBA" id="ARBA00003926"/>
    </source>
</evidence>
<evidence type="ECO:0000313" key="19">
    <source>
        <dbReference type="EMBL" id="SHJ00715.1"/>
    </source>
</evidence>
<keyword evidence="16" id="KW-0460">Magnesium</keyword>
<feature type="binding site" evidence="15">
    <location>
        <begin position="9"/>
        <end position="16"/>
    </location>
    <ligand>
        <name>GTP</name>
        <dbReference type="ChEBI" id="CHEBI:37565"/>
        <label>1</label>
    </ligand>
</feature>
<dbReference type="CDD" id="cd01879">
    <property type="entry name" value="FeoB"/>
    <property type="match status" value="1"/>
</dbReference>
<keyword evidence="9 17" id="KW-1133">Transmembrane helix</keyword>
<keyword evidence="10 17" id="KW-0408">Iron</keyword>
<dbReference type="NCBIfam" id="TIGR00437">
    <property type="entry name" value="feoB"/>
    <property type="match status" value="1"/>
</dbReference>
<organism evidence="19 20">
    <name type="scientific">Dethiosulfatibacter aminovorans DSM 17477</name>
    <dbReference type="NCBI Taxonomy" id="1121476"/>
    <lineage>
        <taxon>Bacteria</taxon>
        <taxon>Bacillati</taxon>
        <taxon>Bacillota</taxon>
        <taxon>Tissierellia</taxon>
        <taxon>Dethiosulfatibacter</taxon>
    </lineage>
</organism>
<accession>A0A1M6FSN6</accession>
<evidence type="ECO:0000256" key="6">
    <source>
        <dbReference type="ARBA" id="ARBA00022519"/>
    </source>
</evidence>
<evidence type="ECO:0000256" key="2">
    <source>
        <dbReference type="ARBA" id="ARBA00004429"/>
    </source>
</evidence>
<keyword evidence="11" id="KW-0406">Ion transport</keyword>